<proteinExistence type="predicted"/>
<evidence type="ECO:0000313" key="1">
    <source>
        <dbReference type="EMBL" id="KAH6935172.1"/>
    </source>
</evidence>
<dbReference type="Proteomes" id="UP000821845">
    <property type="component" value="Chromosome 3"/>
</dbReference>
<name>A0ACB7SM85_HYAAI</name>
<keyword evidence="2" id="KW-1185">Reference proteome</keyword>
<protein>
    <submittedName>
        <fullName evidence="1">Uncharacterized protein</fullName>
    </submittedName>
</protein>
<comment type="caution">
    <text evidence="1">The sequence shown here is derived from an EMBL/GenBank/DDBJ whole genome shotgun (WGS) entry which is preliminary data.</text>
</comment>
<gene>
    <name evidence="1" type="ORF">HPB50_004328</name>
</gene>
<sequence length="87" mass="9780">MLMLRTPPERSRSKNPLSTADEDLAVHSGTEELRRSRRVQQLPPEFGHLHLPVRQSTNATSTMANASPAQVILHQPRKPPSFRVTAF</sequence>
<reference evidence="1" key="1">
    <citation type="submission" date="2020-05" db="EMBL/GenBank/DDBJ databases">
        <title>Large-scale comparative analyses of tick genomes elucidate their genetic diversity and vector capacities.</title>
        <authorList>
            <person name="Jia N."/>
            <person name="Wang J."/>
            <person name="Shi W."/>
            <person name="Du L."/>
            <person name="Sun Y."/>
            <person name="Zhan W."/>
            <person name="Jiang J."/>
            <person name="Wang Q."/>
            <person name="Zhang B."/>
            <person name="Ji P."/>
            <person name="Sakyi L.B."/>
            <person name="Cui X."/>
            <person name="Yuan T."/>
            <person name="Jiang B."/>
            <person name="Yang W."/>
            <person name="Lam T.T.-Y."/>
            <person name="Chang Q."/>
            <person name="Ding S."/>
            <person name="Wang X."/>
            <person name="Zhu J."/>
            <person name="Ruan X."/>
            <person name="Zhao L."/>
            <person name="Wei J."/>
            <person name="Que T."/>
            <person name="Du C."/>
            <person name="Cheng J."/>
            <person name="Dai P."/>
            <person name="Han X."/>
            <person name="Huang E."/>
            <person name="Gao Y."/>
            <person name="Liu J."/>
            <person name="Shao H."/>
            <person name="Ye R."/>
            <person name="Li L."/>
            <person name="Wei W."/>
            <person name="Wang X."/>
            <person name="Wang C."/>
            <person name="Yang T."/>
            <person name="Huo Q."/>
            <person name="Li W."/>
            <person name="Guo W."/>
            <person name="Chen H."/>
            <person name="Zhou L."/>
            <person name="Ni X."/>
            <person name="Tian J."/>
            <person name="Zhou Y."/>
            <person name="Sheng Y."/>
            <person name="Liu T."/>
            <person name="Pan Y."/>
            <person name="Xia L."/>
            <person name="Li J."/>
            <person name="Zhao F."/>
            <person name="Cao W."/>
        </authorList>
    </citation>
    <scope>NUCLEOTIDE SEQUENCE</scope>
    <source>
        <strain evidence="1">Hyas-2018</strain>
    </source>
</reference>
<dbReference type="EMBL" id="CM023483">
    <property type="protein sequence ID" value="KAH6935172.1"/>
    <property type="molecule type" value="Genomic_DNA"/>
</dbReference>
<evidence type="ECO:0000313" key="2">
    <source>
        <dbReference type="Proteomes" id="UP000821845"/>
    </source>
</evidence>
<accession>A0ACB7SM85</accession>
<organism evidence="1 2">
    <name type="scientific">Hyalomma asiaticum</name>
    <name type="common">Tick</name>
    <dbReference type="NCBI Taxonomy" id="266040"/>
    <lineage>
        <taxon>Eukaryota</taxon>
        <taxon>Metazoa</taxon>
        <taxon>Ecdysozoa</taxon>
        <taxon>Arthropoda</taxon>
        <taxon>Chelicerata</taxon>
        <taxon>Arachnida</taxon>
        <taxon>Acari</taxon>
        <taxon>Parasitiformes</taxon>
        <taxon>Ixodida</taxon>
        <taxon>Ixodoidea</taxon>
        <taxon>Ixodidae</taxon>
        <taxon>Hyalomminae</taxon>
        <taxon>Hyalomma</taxon>
    </lineage>
</organism>